<dbReference type="EMBL" id="DACQKT010000082">
    <property type="protein sequence ID" value="HAS6680567.1"/>
    <property type="molecule type" value="Genomic_DNA"/>
</dbReference>
<evidence type="ECO:0000313" key="2">
    <source>
        <dbReference type="EMBL" id="HAS6680567.1"/>
    </source>
</evidence>
<accession>A0A8H9K0J0</accession>
<protein>
    <submittedName>
        <fullName evidence="1">Uncharacterized protein</fullName>
    </submittedName>
</protein>
<comment type="caution">
    <text evidence="1">The sequence shown here is derived from an EMBL/GenBank/DDBJ whole genome shotgun (WGS) entry which is preliminary data.</text>
</comment>
<dbReference type="EMBL" id="DACQKT010000009">
    <property type="protein sequence ID" value="HAS6678597.1"/>
    <property type="molecule type" value="Genomic_DNA"/>
</dbReference>
<proteinExistence type="predicted"/>
<dbReference type="Proteomes" id="UP000856022">
    <property type="component" value="Unassembled WGS sequence"/>
</dbReference>
<sequence>MNKAIYEYKGVWGLDNIAKAFDFPLHTLRRRVVNLGMPVSDAIEMKVEDQVRYKYEHNGIKGLKNIAAAYGVPHKTLESRVVGQGIDIETALTKPIQQRKPKDKTCVQTKKQRSTNLWETALGLGSSHA</sequence>
<organism evidence="1">
    <name type="scientific">Vibrio parahaemolyticus</name>
    <dbReference type="NCBI Taxonomy" id="670"/>
    <lineage>
        <taxon>Bacteria</taxon>
        <taxon>Pseudomonadati</taxon>
        <taxon>Pseudomonadota</taxon>
        <taxon>Gammaproteobacteria</taxon>
        <taxon>Vibrionales</taxon>
        <taxon>Vibrionaceae</taxon>
        <taxon>Vibrio</taxon>
    </lineage>
</organism>
<gene>
    <name evidence="1" type="ORF">I7278_17475</name>
    <name evidence="2" type="ORF">I7278_27815</name>
</gene>
<name>A0A8H9K0J0_VIBPH</name>
<reference evidence="1" key="1">
    <citation type="journal article" date="2018" name="Genome Biol.">
        <title>SKESA: strategic k-mer extension for scrupulous assemblies.</title>
        <authorList>
            <person name="Souvorov A."/>
            <person name="Agarwala R."/>
            <person name="Lipman D.J."/>
        </authorList>
    </citation>
    <scope>NUCLEOTIDE SEQUENCE</scope>
    <source>
        <strain evidence="1">1930</strain>
    </source>
</reference>
<reference evidence="1" key="2">
    <citation type="submission" date="2019-12" db="EMBL/GenBank/DDBJ databases">
        <authorList>
            <consortium name="NCBI Pathogen Detection Project"/>
        </authorList>
    </citation>
    <scope>NUCLEOTIDE SEQUENCE</scope>
    <source>
        <strain evidence="1">1930</strain>
    </source>
</reference>
<dbReference type="AlphaFoldDB" id="A0A8H9K0J0"/>
<evidence type="ECO:0000313" key="1">
    <source>
        <dbReference type="EMBL" id="HAS6678597.1"/>
    </source>
</evidence>